<reference evidence="1" key="1">
    <citation type="submission" date="2014-11" db="EMBL/GenBank/DDBJ databases">
        <authorList>
            <person name="Amaro Gonzalez C."/>
        </authorList>
    </citation>
    <scope>NUCLEOTIDE SEQUENCE</scope>
</reference>
<accession>A0A0E9W2M4</accession>
<reference evidence="1" key="2">
    <citation type="journal article" date="2015" name="Fish Shellfish Immunol.">
        <title>Early steps in the European eel (Anguilla anguilla)-Vibrio vulnificus interaction in the gills: Role of the RtxA13 toxin.</title>
        <authorList>
            <person name="Callol A."/>
            <person name="Pajuelo D."/>
            <person name="Ebbesson L."/>
            <person name="Teles M."/>
            <person name="MacKenzie S."/>
            <person name="Amaro C."/>
        </authorList>
    </citation>
    <scope>NUCLEOTIDE SEQUENCE</scope>
</reference>
<name>A0A0E9W2M4_ANGAN</name>
<organism evidence="1">
    <name type="scientific">Anguilla anguilla</name>
    <name type="common">European freshwater eel</name>
    <name type="synonym">Muraena anguilla</name>
    <dbReference type="NCBI Taxonomy" id="7936"/>
    <lineage>
        <taxon>Eukaryota</taxon>
        <taxon>Metazoa</taxon>
        <taxon>Chordata</taxon>
        <taxon>Craniata</taxon>
        <taxon>Vertebrata</taxon>
        <taxon>Euteleostomi</taxon>
        <taxon>Actinopterygii</taxon>
        <taxon>Neopterygii</taxon>
        <taxon>Teleostei</taxon>
        <taxon>Anguilliformes</taxon>
        <taxon>Anguillidae</taxon>
        <taxon>Anguilla</taxon>
    </lineage>
</organism>
<evidence type="ECO:0000313" key="1">
    <source>
        <dbReference type="EMBL" id="JAH84566.1"/>
    </source>
</evidence>
<sequence length="16" mass="2072">MFLEERKNTKKKLCRF</sequence>
<dbReference type="EMBL" id="GBXM01024011">
    <property type="protein sequence ID" value="JAH84566.1"/>
    <property type="molecule type" value="Transcribed_RNA"/>
</dbReference>
<proteinExistence type="predicted"/>
<dbReference type="AlphaFoldDB" id="A0A0E9W2M4"/>
<protein>
    <submittedName>
        <fullName evidence="1">Uncharacterized protein</fullName>
    </submittedName>
</protein>